<proteinExistence type="predicted"/>
<sequence>MHLKKLIPFILFALVLGSCSQSSNQQEGIVALKKADVNNLTEILLIPNTSEDEISNKNAEELEDMAKEKDGAYYHFPREEYKNLKIGSKIKVNWDGSQSSSDPPLRTAEKITVVSD</sequence>
<name>A0A6I4ZUK4_9BACI</name>
<gene>
    <name evidence="2" type="ORF">GLW05_09580</name>
</gene>
<evidence type="ECO:0000313" key="3">
    <source>
        <dbReference type="Proteomes" id="UP000468638"/>
    </source>
</evidence>
<reference evidence="2 3" key="1">
    <citation type="submission" date="2019-11" db="EMBL/GenBank/DDBJ databases">
        <title>Genome sequences of 17 halophilic strains isolated from different environments.</title>
        <authorList>
            <person name="Furrow R.E."/>
        </authorList>
    </citation>
    <scope>NUCLEOTIDE SEQUENCE [LARGE SCALE GENOMIC DNA]</scope>
    <source>
        <strain evidence="2 3">22514_16_FS</strain>
    </source>
</reference>
<dbReference type="InterPro" id="IPR021598">
    <property type="entry name" value="DUF3221"/>
</dbReference>
<evidence type="ECO:0000313" key="2">
    <source>
        <dbReference type="EMBL" id="MYL33848.1"/>
    </source>
</evidence>
<dbReference type="Proteomes" id="UP000468638">
    <property type="component" value="Unassembled WGS sequence"/>
</dbReference>
<organism evidence="2 3">
    <name type="scientific">Pontibacillus yanchengensis</name>
    <dbReference type="NCBI Taxonomy" id="462910"/>
    <lineage>
        <taxon>Bacteria</taxon>
        <taxon>Bacillati</taxon>
        <taxon>Bacillota</taxon>
        <taxon>Bacilli</taxon>
        <taxon>Bacillales</taxon>
        <taxon>Bacillaceae</taxon>
        <taxon>Pontibacillus</taxon>
    </lineage>
</organism>
<dbReference type="Pfam" id="PF11518">
    <property type="entry name" value="DUF3221"/>
    <property type="match status" value="1"/>
</dbReference>
<accession>A0A6I4ZUK4</accession>
<evidence type="ECO:0000256" key="1">
    <source>
        <dbReference type="SAM" id="MobiDB-lite"/>
    </source>
</evidence>
<dbReference type="PROSITE" id="PS51257">
    <property type="entry name" value="PROKAR_LIPOPROTEIN"/>
    <property type="match status" value="1"/>
</dbReference>
<protein>
    <submittedName>
        <fullName evidence="2">DUF3221 domain-containing protein</fullName>
    </submittedName>
</protein>
<comment type="caution">
    <text evidence="2">The sequence shown here is derived from an EMBL/GenBank/DDBJ whole genome shotgun (WGS) entry which is preliminary data.</text>
</comment>
<dbReference type="EMBL" id="WMEQ01000006">
    <property type="protein sequence ID" value="MYL33848.1"/>
    <property type="molecule type" value="Genomic_DNA"/>
</dbReference>
<dbReference type="AlphaFoldDB" id="A0A6I4ZUK4"/>
<feature type="region of interest" description="Disordered" evidence="1">
    <location>
        <begin position="94"/>
        <end position="116"/>
    </location>
</feature>